<dbReference type="Proteomes" id="UP001205566">
    <property type="component" value="Unassembled WGS sequence"/>
</dbReference>
<dbReference type="RefSeq" id="WP_255874230.1">
    <property type="nucleotide sequence ID" value="NZ_JACASI010000024.1"/>
</dbReference>
<proteinExistence type="predicted"/>
<accession>A0ABT1NZV2</accession>
<reference evidence="1" key="1">
    <citation type="thesis" date="2020" institute="Technische Universitat Dresden" country="Dresden, Germany">
        <title>The Agarolytic System of Microbulbifer elongatus PORT2, Isolated from Batu Karas, Pangandaran West Java Indonesia.</title>
        <authorList>
            <person name="Anggraeni S.R."/>
        </authorList>
    </citation>
    <scope>NUCLEOTIDE SEQUENCE</scope>
    <source>
        <strain evidence="1">PORT2</strain>
    </source>
</reference>
<sequence length="206" mass="22805">MHNNQRQSDSQRYAPFVLLAVAQTLTQNALHAGCACAGRYAMNPLKYCFLLFLIVSSKVLACSPALPTTIPPLSPDGEFQYIYPDYQKDLENAVRTAKNVAVVKLHSDSLSESKSGQTAAVAILELLHGWGYQSGRYMKYVRVETSCGKPEEITGSGWFVALLNRNEVYAVIPYSTVKEQVKSRGEPEYVYSALGLLKSQHNNHGQ</sequence>
<dbReference type="EMBL" id="JACASI010000024">
    <property type="protein sequence ID" value="MCQ3829368.1"/>
    <property type="molecule type" value="Genomic_DNA"/>
</dbReference>
<gene>
    <name evidence="1" type="ORF">HXX02_07910</name>
</gene>
<evidence type="ECO:0000313" key="2">
    <source>
        <dbReference type="Proteomes" id="UP001205566"/>
    </source>
</evidence>
<name>A0ABT1NZV2_9GAMM</name>
<keyword evidence="2" id="KW-1185">Reference proteome</keyword>
<evidence type="ECO:0000313" key="1">
    <source>
        <dbReference type="EMBL" id="MCQ3829368.1"/>
    </source>
</evidence>
<comment type="caution">
    <text evidence="1">The sequence shown here is derived from an EMBL/GenBank/DDBJ whole genome shotgun (WGS) entry which is preliminary data.</text>
</comment>
<organism evidence="1 2">
    <name type="scientific">Microbulbifer elongatus</name>
    <dbReference type="NCBI Taxonomy" id="86173"/>
    <lineage>
        <taxon>Bacteria</taxon>
        <taxon>Pseudomonadati</taxon>
        <taxon>Pseudomonadota</taxon>
        <taxon>Gammaproteobacteria</taxon>
        <taxon>Cellvibrionales</taxon>
        <taxon>Microbulbiferaceae</taxon>
        <taxon>Microbulbifer</taxon>
    </lineage>
</organism>
<protein>
    <submittedName>
        <fullName evidence="1">Uncharacterized protein</fullName>
    </submittedName>
</protein>